<dbReference type="PANTHER" id="PTHR13710:SF84">
    <property type="entry name" value="ATP-DEPENDENT DNA HELICASE RECS-RELATED"/>
    <property type="match status" value="1"/>
</dbReference>
<dbReference type="InterPro" id="IPR027417">
    <property type="entry name" value="P-loop_NTPase"/>
</dbReference>
<dbReference type="GO" id="GO:0030894">
    <property type="term" value="C:replisome"/>
    <property type="evidence" value="ECO:0007669"/>
    <property type="project" value="TreeGrafter"/>
</dbReference>
<dbReference type="InterPro" id="IPR014001">
    <property type="entry name" value="Helicase_ATP-bd"/>
</dbReference>
<dbReference type="InterPro" id="IPR001650">
    <property type="entry name" value="Helicase_C-like"/>
</dbReference>
<dbReference type="PROSITE" id="PS51194">
    <property type="entry name" value="HELICASE_CTER"/>
    <property type="match status" value="1"/>
</dbReference>
<dbReference type="GO" id="GO:0005524">
    <property type="term" value="F:ATP binding"/>
    <property type="evidence" value="ECO:0007669"/>
    <property type="project" value="UniProtKB-KW"/>
</dbReference>
<dbReference type="SMART" id="SM00490">
    <property type="entry name" value="HELICc"/>
    <property type="match status" value="1"/>
</dbReference>
<evidence type="ECO:0000256" key="5">
    <source>
        <dbReference type="ARBA" id="ARBA00023125"/>
    </source>
</evidence>
<dbReference type="InterPro" id="IPR011545">
    <property type="entry name" value="DEAD/DEAH_box_helicase_dom"/>
</dbReference>
<dbReference type="GO" id="GO:0016787">
    <property type="term" value="F:hydrolase activity"/>
    <property type="evidence" value="ECO:0007669"/>
    <property type="project" value="UniProtKB-KW"/>
</dbReference>
<protein>
    <recommendedName>
        <fullName evidence="6">ATP-dependent DNA helicase RecQ</fullName>
    </recommendedName>
    <alternativeName>
        <fullName evidence="7">DNA 3'-5' helicase RecQ</fullName>
    </alternativeName>
</protein>
<dbReference type="PANTHER" id="PTHR13710">
    <property type="entry name" value="DNA HELICASE RECQ FAMILY MEMBER"/>
    <property type="match status" value="1"/>
</dbReference>
<dbReference type="Gene3D" id="3.40.50.300">
    <property type="entry name" value="P-loop containing nucleotide triphosphate hydrolases"/>
    <property type="match status" value="2"/>
</dbReference>
<evidence type="ECO:0000259" key="9">
    <source>
        <dbReference type="PROSITE" id="PS51194"/>
    </source>
</evidence>
<accession>A0A4R3KKF0</accession>
<dbReference type="InterPro" id="IPR032284">
    <property type="entry name" value="RecQ_Zn-bd"/>
</dbReference>
<dbReference type="PROSITE" id="PS00690">
    <property type="entry name" value="DEAH_ATP_HELICASE"/>
    <property type="match status" value="1"/>
</dbReference>
<gene>
    <name evidence="10" type="ORF">EDD72_102148</name>
</gene>
<dbReference type="AlphaFoldDB" id="A0A4R3KKF0"/>
<dbReference type="OrthoDB" id="9763310at2"/>
<keyword evidence="3 10" id="KW-0347">Helicase</keyword>
<evidence type="ECO:0000256" key="3">
    <source>
        <dbReference type="ARBA" id="ARBA00022806"/>
    </source>
</evidence>
<dbReference type="RefSeq" id="WP_132766968.1">
    <property type="nucleotide sequence ID" value="NZ_SMAB01000002.1"/>
</dbReference>
<dbReference type="GO" id="GO:0009378">
    <property type="term" value="F:four-way junction helicase activity"/>
    <property type="evidence" value="ECO:0007669"/>
    <property type="project" value="TreeGrafter"/>
</dbReference>
<dbReference type="GO" id="GO:0043138">
    <property type="term" value="F:3'-5' DNA helicase activity"/>
    <property type="evidence" value="ECO:0007669"/>
    <property type="project" value="TreeGrafter"/>
</dbReference>
<dbReference type="InterPro" id="IPR004589">
    <property type="entry name" value="DNA_helicase_ATP-dep_RecQ"/>
</dbReference>
<evidence type="ECO:0000313" key="10">
    <source>
        <dbReference type="EMBL" id="TCS84107.1"/>
    </source>
</evidence>
<dbReference type="GO" id="GO:0006310">
    <property type="term" value="P:DNA recombination"/>
    <property type="evidence" value="ECO:0007669"/>
    <property type="project" value="InterPro"/>
</dbReference>
<feature type="domain" description="Helicase C-terminal" evidence="9">
    <location>
        <begin position="219"/>
        <end position="370"/>
    </location>
</feature>
<keyword evidence="1" id="KW-0547">Nucleotide-binding</keyword>
<evidence type="ECO:0000256" key="1">
    <source>
        <dbReference type="ARBA" id="ARBA00022741"/>
    </source>
</evidence>
<dbReference type="SUPFAM" id="SSF52540">
    <property type="entry name" value="P-loop containing nucleoside triphosphate hydrolases"/>
    <property type="match status" value="1"/>
</dbReference>
<organism evidence="10 11">
    <name type="scientific">Tepidibacillus fermentans</name>
    <dbReference type="NCBI Taxonomy" id="1281767"/>
    <lineage>
        <taxon>Bacteria</taxon>
        <taxon>Bacillati</taxon>
        <taxon>Bacillota</taxon>
        <taxon>Bacilli</taxon>
        <taxon>Bacillales</taxon>
        <taxon>Bacillaceae</taxon>
        <taxon>Tepidibacillus</taxon>
    </lineage>
</organism>
<dbReference type="CDD" id="cd17920">
    <property type="entry name" value="DEXHc_RecQ"/>
    <property type="match status" value="1"/>
</dbReference>
<keyword evidence="2" id="KW-0378">Hydrolase</keyword>
<reference evidence="10 11" key="1">
    <citation type="submission" date="2019-03" db="EMBL/GenBank/DDBJ databases">
        <title>Genomic Encyclopedia of Type Strains, Phase IV (KMG-IV): sequencing the most valuable type-strain genomes for metagenomic binning, comparative biology and taxonomic classification.</title>
        <authorList>
            <person name="Goeker M."/>
        </authorList>
    </citation>
    <scope>NUCLEOTIDE SEQUENCE [LARGE SCALE GENOMIC DNA]</scope>
    <source>
        <strain evidence="10 11">DSM 23802</strain>
    </source>
</reference>
<proteinExistence type="predicted"/>
<dbReference type="InterPro" id="IPR002464">
    <property type="entry name" value="DNA/RNA_helicase_DEAH_CS"/>
</dbReference>
<sequence length="511" mass="59580">MLEKLLYQYFGYSSFRPGQKEIIEQVLQGKNVLGILPTGSGKSVCYQLPSLIQSGLTIVVSPLIALMEDQVYQLREKGLPIATYINSHTSFQEYLHRWEQIKKGKYKLLYVSPEKFQQKNFLERLKKMKVSLFVIDEAHCISEWGHDFRVDYLRLKKSIQELGEPPVLCLTATATSFVQKDIIHQLGLKSVQQVVTTFDRVNIAYQIIPVQTIEEKRRTLFQSLKQLKGAGIIYVNMRATSEAITNELKMNGFYGIEAYHAGLSPEDRMIIQQQFMREELRVIVATKAFGMGIDKKNIRFVIHYDIPNSIESYVQETGRVARDGGQGIAILIYQQGNEDTVLHLIDSEYPEIGQIDWVCQQINQHLINSPIIFDFETYSSLGLTMEKLELILFYIEKENQIIWRREQTQFVVTKVMNDPIMPQIISRYFFIRKRKRIKDLEAMRNYITGATCRREQILRYFDETVKQKPELCCDICGLKQLPFETGEFQEPQREAFHWQQELDRLLPLREG</sequence>
<evidence type="ECO:0000256" key="2">
    <source>
        <dbReference type="ARBA" id="ARBA00022801"/>
    </source>
</evidence>
<dbReference type="Pfam" id="PF16124">
    <property type="entry name" value="RecQ_Zn_bind"/>
    <property type="match status" value="1"/>
</dbReference>
<dbReference type="Pfam" id="PF00270">
    <property type="entry name" value="DEAD"/>
    <property type="match status" value="1"/>
</dbReference>
<evidence type="ECO:0000256" key="4">
    <source>
        <dbReference type="ARBA" id="ARBA00022840"/>
    </source>
</evidence>
<dbReference type="Pfam" id="PF00271">
    <property type="entry name" value="Helicase_C"/>
    <property type="match status" value="1"/>
</dbReference>
<evidence type="ECO:0000256" key="6">
    <source>
        <dbReference type="ARBA" id="ARBA00044535"/>
    </source>
</evidence>
<comment type="caution">
    <text evidence="10">The sequence shown here is derived from an EMBL/GenBank/DDBJ whole genome shotgun (WGS) entry which is preliminary data.</text>
</comment>
<keyword evidence="5" id="KW-0238">DNA-binding</keyword>
<evidence type="ECO:0000313" key="11">
    <source>
        <dbReference type="Proteomes" id="UP000295788"/>
    </source>
</evidence>
<evidence type="ECO:0000259" key="8">
    <source>
        <dbReference type="PROSITE" id="PS51192"/>
    </source>
</evidence>
<dbReference type="PROSITE" id="PS51192">
    <property type="entry name" value="HELICASE_ATP_BIND_1"/>
    <property type="match status" value="1"/>
</dbReference>
<keyword evidence="11" id="KW-1185">Reference proteome</keyword>
<dbReference type="GO" id="GO:0005737">
    <property type="term" value="C:cytoplasm"/>
    <property type="evidence" value="ECO:0007669"/>
    <property type="project" value="TreeGrafter"/>
</dbReference>
<dbReference type="FunFam" id="3.40.50.300:FF:001363">
    <property type="entry name" value="ATP-dependent DNA helicase RecQ"/>
    <property type="match status" value="1"/>
</dbReference>
<name>A0A4R3KKF0_9BACI</name>
<keyword evidence="4" id="KW-0067">ATP-binding</keyword>
<dbReference type="SMART" id="SM00487">
    <property type="entry name" value="DEXDc"/>
    <property type="match status" value="1"/>
</dbReference>
<feature type="domain" description="Helicase ATP-binding" evidence="8">
    <location>
        <begin position="23"/>
        <end position="192"/>
    </location>
</feature>
<dbReference type="GO" id="GO:0006281">
    <property type="term" value="P:DNA repair"/>
    <property type="evidence" value="ECO:0007669"/>
    <property type="project" value="TreeGrafter"/>
</dbReference>
<dbReference type="Proteomes" id="UP000295788">
    <property type="component" value="Unassembled WGS sequence"/>
</dbReference>
<dbReference type="GO" id="GO:0003677">
    <property type="term" value="F:DNA binding"/>
    <property type="evidence" value="ECO:0007669"/>
    <property type="project" value="UniProtKB-KW"/>
</dbReference>
<dbReference type="GO" id="GO:0043590">
    <property type="term" value="C:bacterial nucleoid"/>
    <property type="evidence" value="ECO:0007669"/>
    <property type="project" value="TreeGrafter"/>
</dbReference>
<evidence type="ECO:0000256" key="7">
    <source>
        <dbReference type="ARBA" id="ARBA00044550"/>
    </source>
</evidence>
<dbReference type="NCBIfam" id="TIGR00614">
    <property type="entry name" value="recQ_fam"/>
    <property type="match status" value="1"/>
</dbReference>
<dbReference type="EMBL" id="SMAB01000002">
    <property type="protein sequence ID" value="TCS84107.1"/>
    <property type="molecule type" value="Genomic_DNA"/>
</dbReference>